<evidence type="ECO:0000256" key="1">
    <source>
        <dbReference type="SAM" id="SignalP"/>
    </source>
</evidence>
<dbReference type="PANTHER" id="PTHR33592:SF5">
    <property type="entry name" value="TRANSMEMBRANE PROTEIN"/>
    <property type="match status" value="1"/>
</dbReference>
<feature type="signal peptide" evidence="1">
    <location>
        <begin position="1"/>
        <end position="20"/>
    </location>
</feature>
<evidence type="ECO:0000313" key="2">
    <source>
        <dbReference type="EMBL" id="KZM85293.1"/>
    </source>
</evidence>
<dbReference type="PANTHER" id="PTHR33592">
    <property type="entry name" value="TRANSMEMBRANE PROTEIN"/>
    <property type="match status" value="1"/>
</dbReference>
<evidence type="ECO:0000313" key="3">
    <source>
        <dbReference type="EMBL" id="WOH12750.1"/>
    </source>
</evidence>
<gene>
    <name evidence="2" type="ORF">DCAR_027285</name>
    <name evidence="3" type="ORF">DCAR_0832258</name>
</gene>
<accession>A0A175YPA4</accession>
<organism evidence="2">
    <name type="scientific">Daucus carota subsp. sativus</name>
    <name type="common">Carrot</name>
    <dbReference type="NCBI Taxonomy" id="79200"/>
    <lineage>
        <taxon>Eukaryota</taxon>
        <taxon>Viridiplantae</taxon>
        <taxon>Streptophyta</taxon>
        <taxon>Embryophyta</taxon>
        <taxon>Tracheophyta</taxon>
        <taxon>Spermatophyta</taxon>
        <taxon>Magnoliopsida</taxon>
        <taxon>eudicotyledons</taxon>
        <taxon>Gunneridae</taxon>
        <taxon>Pentapetalae</taxon>
        <taxon>asterids</taxon>
        <taxon>campanulids</taxon>
        <taxon>Apiales</taxon>
        <taxon>Apiaceae</taxon>
        <taxon>Apioideae</taxon>
        <taxon>Scandiceae</taxon>
        <taxon>Daucinae</taxon>
        <taxon>Daucus</taxon>
        <taxon>Daucus sect. Daucus</taxon>
    </lineage>
</organism>
<feature type="chain" id="PRO_5008044783" evidence="1">
    <location>
        <begin position="21"/>
        <end position="89"/>
    </location>
</feature>
<dbReference type="PROSITE" id="PS51257">
    <property type="entry name" value="PROKAR_LIPOPROTEIN"/>
    <property type="match status" value="1"/>
</dbReference>
<proteinExistence type="predicted"/>
<name>A0A175YPA4_DAUCS</name>
<dbReference type="EMBL" id="LNRQ01000008">
    <property type="protein sequence ID" value="KZM85293.1"/>
    <property type="molecule type" value="Genomic_DNA"/>
</dbReference>
<dbReference type="OMA" id="TMLVNTK"/>
<sequence length="89" mass="9458">MRKILSSILGILLLLQACKGGRILNEKPGIELQSLERGLVPPSGPSGCTHIPESSGTKCPMIGEMHVVGRAMDRFAAYPNVVNPFSVAT</sequence>
<protein>
    <submittedName>
        <fullName evidence="2">Uncharacterized protein</fullName>
    </submittedName>
</protein>
<evidence type="ECO:0000313" key="4">
    <source>
        <dbReference type="Proteomes" id="UP000077755"/>
    </source>
</evidence>
<reference evidence="3" key="2">
    <citation type="submission" date="2022-03" db="EMBL/GenBank/DDBJ databases">
        <title>Draft title - Genomic analysis of global carrot germplasm unveils the trajectory of domestication and the origin of high carotenoid orange carrot.</title>
        <authorList>
            <person name="Iorizzo M."/>
            <person name="Ellison S."/>
            <person name="Senalik D."/>
            <person name="Macko-Podgorni A."/>
            <person name="Grzebelus D."/>
            <person name="Bostan H."/>
            <person name="Rolling W."/>
            <person name="Curaba J."/>
            <person name="Simon P."/>
        </authorList>
    </citation>
    <scope>NUCLEOTIDE SEQUENCE</scope>
    <source>
        <tissue evidence="3">Leaf</tissue>
    </source>
</reference>
<dbReference type="AlphaFoldDB" id="A0A175YPA4"/>
<dbReference type="Gramene" id="KZM85293">
    <property type="protein sequence ID" value="KZM85293"/>
    <property type="gene ID" value="DCAR_027285"/>
</dbReference>
<keyword evidence="4" id="KW-1185">Reference proteome</keyword>
<keyword evidence="1" id="KW-0732">Signal</keyword>
<dbReference type="Proteomes" id="UP000077755">
    <property type="component" value="Chromosome 8"/>
</dbReference>
<dbReference type="EMBL" id="CP093350">
    <property type="protein sequence ID" value="WOH12750.1"/>
    <property type="molecule type" value="Genomic_DNA"/>
</dbReference>
<reference evidence="2" key="1">
    <citation type="journal article" date="2016" name="Nat. Genet.">
        <title>A high-quality carrot genome assembly provides new insights into carotenoid accumulation and asterid genome evolution.</title>
        <authorList>
            <person name="Iorizzo M."/>
            <person name="Ellison S."/>
            <person name="Senalik D."/>
            <person name="Zeng P."/>
            <person name="Satapoomin P."/>
            <person name="Huang J."/>
            <person name="Bowman M."/>
            <person name="Iovene M."/>
            <person name="Sanseverino W."/>
            <person name="Cavagnaro P."/>
            <person name="Yildiz M."/>
            <person name="Macko-Podgorni A."/>
            <person name="Moranska E."/>
            <person name="Grzebelus E."/>
            <person name="Grzebelus D."/>
            <person name="Ashrafi H."/>
            <person name="Zheng Z."/>
            <person name="Cheng S."/>
            <person name="Spooner D."/>
            <person name="Van Deynze A."/>
            <person name="Simon P."/>
        </authorList>
    </citation>
    <scope>NUCLEOTIDE SEQUENCE [LARGE SCALE GENOMIC DNA]</scope>
    <source>
        <tissue evidence="2">Leaf</tissue>
    </source>
</reference>